<dbReference type="RefSeq" id="WP_344907897.1">
    <property type="nucleotide sequence ID" value="NZ_BAABAS010000033.1"/>
</dbReference>
<organism evidence="1 2">
    <name type="scientific">Actinomadura meridiana</name>
    <dbReference type="NCBI Taxonomy" id="559626"/>
    <lineage>
        <taxon>Bacteria</taxon>
        <taxon>Bacillati</taxon>
        <taxon>Actinomycetota</taxon>
        <taxon>Actinomycetes</taxon>
        <taxon>Streptosporangiales</taxon>
        <taxon>Thermomonosporaceae</taxon>
        <taxon>Actinomadura</taxon>
    </lineage>
</organism>
<dbReference type="Proteomes" id="UP001501710">
    <property type="component" value="Unassembled WGS sequence"/>
</dbReference>
<reference evidence="2" key="1">
    <citation type="journal article" date="2019" name="Int. J. Syst. Evol. Microbiol.">
        <title>The Global Catalogue of Microorganisms (GCM) 10K type strain sequencing project: providing services to taxonomists for standard genome sequencing and annotation.</title>
        <authorList>
            <consortium name="The Broad Institute Genomics Platform"/>
            <consortium name="The Broad Institute Genome Sequencing Center for Infectious Disease"/>
            <person name="Wu L."/>
            <person name="Ma J."/>
        </authorList>
    </citation>
    <scope>NUCLEOTIDE SEQUENCE [LARGE SCALE GENOMIC DNA]</scope>
    <source>
        <strain evidence="2">JCM 17440</strain>
    </source>
</reference>
<evidence type="ECO:0000313" key="2">
    <source>
        <dbReference type="Proteomes" id="UP001501710"/>
    </source>
</evidence>
<comment type="caution">
    <text evidence="1">The sequence shown here is derived from an EMBL/GenBank/DDBJ whole genome shotgun (WGS) entry which is preliminary data.</text>
</comment>
<dbReference type="EMBL" id="BAABAS010000033">
    <property type="protein sequence ID" value="GAA4242453.1"/>
    <property type="molecule type" value="Genomic_DNA"/>
</dbReference>
<name>A0ABP8CRQ0_9ACTN</name>
<protein>
    <submittedName>
        <fullName evidence="1">Uncharacterized protein</fullName>
    </submittedName>
</protein>
<accession>A0ABP8CRQ0</accession>
<gene>
    <name evidence="1" type="ORF">GCM10022254_75510</name>
</gene>
<evidence type="ECO:0000313" key="1">
    <source>
        <dbReference type="EMBL" id="GAA4242453.1"/>
    </source>
</evidence>
<sequence length="93" mass="10124">MRALIALDRRAEAVRLLERNRLIEEVTGRGRHGATEALLAEALRIDDPDQARRFEVASLHLLESRYGPDNARVAEARQAAGTLGPAAGEITAP</sequence>
<keyword evidence="2" id="KW-1185">Reference proteome</keyword>
<proteinExistence type="predicted"/>